<evidence type="ECO:0000313" key="2">
    <source>
        <dbReference type="Proteomes" id="UP000185783"/>
    </source>
</evidence>
<keyword evidence="2" id="KW-1185">Reference proteome</keyword>
<name>A0A1U7JLZ5_9HYPH</name>
<dbReference type="EMBL" id="LVVZ01000004">
    <property type="protein sequence ID" value="OKL45708.1"/>
    <property type="molecule type" value="Genomic_DNA"/>
</dbReference>
<protein>
    <recommendedName>
        <fullName evidence="3">Ferric iron reductase FhuF-like transporter</fullName>
    </recommendedName>
</protein>
<reference evidence="1 2" key="1">
    <citation type="submission" date="2016-03" db="EMBL/GenBank/DDBJ databases">
        <title>Genome sequence of Nesiotobacter sp. nov., a moderately halophilic alphaproteobacterium isolated from the Yellow Sea, China.</title>
        <authorList>
            <person name="Zhang G."/>
            <person name="Zhang R."/>
        </authorList>
    </citation>
    <scope>NUCLEOTIDE SEQUENCE [LARGE SCALE GENOMIC DNA]</scope>
    <source>
        <strain evidence="1 2">WB1-6</strain>
    </source>
</reference>
<evidence type="ECO:0008006" key="3">
    <source>
        <dbReference type="Google" id="ProtNLM"/>
    </source>
</evidence>
<accession>A0A1U7JLZ5</accession>
<organism evidence="1 2">
    <name type="scientific">Pseudovibrio exalbescens</name>
    <dbReference type="NCBI Taxonomy" id="197461"/>
    <lineage>
        <taxon>Bacteria</taxon>
        <taxon>Pseudomonadati</taxon>
        <taxon>Pseudomonadota</taxon>
        <taxon>Alphaproteobacteria</taxon>
        <taxon>Hyphomicrobiales</taxon>
        <taxon>Stappiaceae</taxon>
        <taxon>Pseudovibrio</taxon>
    </lineage>
</organism>
<sequence length="291" mass="32739">MRGDATSYGRLSPSDLDPETAGLPYRFLRLMETDAPTAETVLTRRLVQPYAGPAAMAELRDFEAFQRNFDSWCTPLLSHFREQRGATTPKLAASQALKAVAQSLLNRVVVNYLLIGRAPPCADLRFLPLSKAPWLELYLDPRILPEETDLDPDRGPSELFQLSIVVEEIIKVLYEALGKRKTPKPVFYSSVAIALLSPFMALRRHGAHPQDVAALMRRFLTSFGRDINGGIVWRQRQNEGRIEYAPRRKACCLKYALPDKPHLCSTCSRRPETLFFEPVEVGSAHETADGR</sequence>
<dbReference type="STRING" id="197461.A3843_01880"/>
<dbReference type="Proteomes" id="UP000185783">
    <property type="component" value="Unassembled WGS sequence"/>
</dbReference>
<proteinExistence type="predicted"/>
<gene>
    <name evidence="1" type="ORF">A3843_01880</name>
</gene>
<dbReference type="RefSeq" id="WP_028483084.1">
    <property type="nucleotide sequence ID" value="NZ_LVVZ01000004.1"/>
</dbReference>
<dbReference type="AlphaFoldDB" id="A0A1U7JLZ5"/>
<comment type="caution">
    <text evidence="1">The sequence shown here is derived from an EMBL/GenBank/DDBJ whole genome shotgun (WGS) entry which is preliminary data.</text>
</comment>
<evidence type="ECO:0000313" key="1">
    <source>
        <dbReference type="EMBL" id="OKL45708.1"/>
    </source>
</evidence>